<proteinExistence type="predicted"/>
<evidence type="ECO:0000256" key="5">
    <source>
        <dbReference type="ARBA" id="ARBA00076468"/>
    </source>
</evidence>
<feature type="chain" id="PRO_5035446457" description="Phenoloxidase-activating factor 2" evidence="7">
    <location>
        <begin position="19"/>
        <end position="424"/>
    </location>
</feature>
<gene>
    <name evidence="9" type="ORF">ILUMI_01207</name>
</gene>
<evidence type="ECO:0000256" key="6">
    <source>
        <dbReference type="SAM" id="MobiDB-lite"/>
    </source>
</evidence>
<keyword evidence="2" id="KW-0964">Secreted</keyword>
<dbReference type="InterPro" id="IPR041515">
    <property type="entry name" value="PPAF-2-like_Clip"/>
</dbReference>
<evidence type="ECO:0000256" key="3">
    <source>
        <dbReference type="ARBA" id="ARBA00023157"/>
    </source>
</evidence>
<dbReference type="InterPro" id="IPR009003">
    <property type="entry name" value="Peptidase_S1_PA"/>
</dbReference>
<dbReference type="PANTHER" id="PTHR24258:SF129">
    <property type="entry name" value="LP15124P-RELATED"/>
    <property type="match status" value="1"/>
</dbReference>
<keyword evidence="7" id="KW-0732">Signal</keyword>
<name>A0A8K0GLX7_IGNLU</name>
<dbReference type="PANTHER" id="PTHR24258">
    <property type="entry name" value="SERINE PROTEASE-RELATED"/>
    <property type="match status" value="1"/>
</dbReference>
<evidence type="ECO:0000256" key="4">
    <source>
        <dbReference type="ARBA" id="ARBA00068096"/>
    </source>
</evidence>
<protein>
    <recommendedName>
        <fullName evidence="4">Phenoloxidase-activating factor 2</fullName>
    </recommendedName>
    <alternativeName>
        <fullName evidence="5">Prophenoloxidase-activating factor II</fullName>
    </alternativeName>
</protein>
<evidence type="ECO:0000313" key="9">
    <source>
        <dbReference type="EMBL" id="KAF2904964.1"/>
    </source>
</evidence>
<evidence type="ECO:0000259" key="8">
    <source>
        <dbReference type="PROSITE" id="PS50240"/>
    </source>
</evidence>
<dbReference type="CDD" id="cd00190">
    <property type="entry name" value="Tryp_SPc"/>
    <property type="match status" value="1"/>
</dbReference>
<feature type="region of interest" description="Disordered" evidence="6">
    <location>
        <begin position="124"/>
        <end position="146"/>
    </location>
</feature>
<dbReference type="AlphaFoldDB" id="A0A8K0GLX7"/>
<keyword evidence="3" id="KW-1015">Disulfide bond</keyword>
<feature type="domain" description="Peptidase S1" evidence="8">
    <location>
        <begin position="161"/>
        <end position="413"/>
    </location>
</feature>
<dbReference type="EMBL" id="VTPC01000634">
    <property type="protein sequence ID" value="KAF2904964.1"/>
    <property type="molecule type" value="Genomic_DNA"/>
</dbReference>
<dbReference type="SMART" id="SM00020">
    <property type="entry name" value="Tryp_SPc"/>
    <property type="match status" value="1"/>
</dbReference>
<dbReference type="Gene3D" id="2.40.10.10">
    <property type="entry name" value="Trypsin-like serine proteases"/>
    <property type="match status" value="2"/>
</dbReference>
<evidence type="ECO:0000256" key="2">
    <source>
        <dbReference type="ARBA" id="ARBA00022525"/>
    </source>
</evidence>
<evidence type="ECO:0000313" key="10">
    <source>
        <dbReference type="Proteomes" id="UP000801492"/>
    </source>
</evidence>
<accession>A0A8K0GLX7</accession>
<dbReference type="Proteomes" id="UP000801492">
    <property type="component" value="Unassembled WGS sequence"/>
</dbReference>
<dbReference type="GO" id="GO:0004252">
    <property type="term" value="F:serine-type endopeptidase activity"/>
    <property type="evidence" value="ECO:0007669"/>
    <property type="project" value="InterPro"/>
</dbReference>
<dbReference type="PROSITE" id="PS50240">
    <property type="entry name" value="TRYPSIN_DOM"/>
    <property type="match status" value="1"/>
</dbReference>
<feature type="compositionally biased region" description="Pro residues" evidence="6">
    <location>
        <begin position="136"/>
        <end position="145"/>
    </location>
</feature>
<dbReference type="FunFam" id="2.40.10.10:FF:000038">
    <property type="entry name" value="Serine protease"/>
    <property type="match status" value="1"/>
</dbReference>
<comment type="subcellular location">
    <subcellularLocation>
        <location evidence="1">Secreted</location>
    </subcellularLocation>
</comment>
<dbReference type="PRINTS" id="PR00722">
    <property type="entry name" value="CHYMOTRYPSIN"/>
</dbReference>
<dbReference type="Pfam" id="PF00089">
    <property type="entry name" value="Trypsin"/>
    <property type="match status" value="1"/>
</dbReference>
<dbReference type="OrthoDB" id="6261922at2759"/>
<feature type="signal peptide" evidence="7">
    <location>
        <begin position="1"/>
        <end position="18"/>
    </location>
</feature>
<keyword evidence="10" id="KW-1185">Reference proteome</keyword>
<dbReference type="InterPro" id="IPR001254">
    <property type="entry name" value="Trypsin_dom"/>
</dbReference>
<dbReference type="Pfam" id="PF18322">
    <property type="entry name" value="CLIP_1"/>
    <property type="match status" value="1"/>
</dbReference>
<dbReference type="GO" id="GO:0006508">
    <property type="term" value="P:proteolysis"/>
    <property type="evidence" value="ECO:0007669"/>
    <property type="project" value="InterPro"/>
</dbReference>
<organism evidence="9 10">
    <name type="scientific">Ignelater luminosus</name>
    <name type="common">Cucubano</name>
    <name type="synonym">Pyrophorus luminosus</name>
    <dbReference type="NCBI Taxonomy" id="2038154"/>
    <lineage>
        <taxon>Eukaryota</taxon>
        <taxon>Metazoa</taxon>
        <taxon>Ecdysozoa</taxon>
        <taxon>Arthropoda</taxon>
        <taxon>Hexapoda</taxon>
        <taxon>Insecta</taxon>
        <taxon>Pterygota</taxon>
        <taxon>Neoptera</taxon>
        <taxon>Endopterygota</taxon>
        <taxon>Coleoptera</taxon>
        <taxon>Polyphaga</taxon>
        <taxon>Elateriformia</taxon>
        <taxon>Elateroidea</taxon>
        <taxon>Elateridae</taxon>
        <taxon>Agrypninae</taxon>
        <taxon>Pyrophorini</taxon>
        <taxon>Ignelater</taxon>
    </lineage>
</organism>
<sequence length="424" mass="46575">MDKSILLFIGITLVGTFAQVDEYEKAIADLFTTPSADFLTQYVEVTTTDKNKGDIEAIERCGTGKDRGVHLCVPYYNCDAETKTIIPSEEYDGTGLIDIRFGSNSCENYLEVCCKIPEGKPIPPEVTTKEPGEVVTPPPVTPPPEKIGCGIRNPNGVGFKITGNNANEAEYGEFPWMLAVLNKNHIPSSNQPLALCGGSLIAPNLVLTGAHCVFKHKTEEIVVRAGEWDTQTERERYPYQERDVREIILHEGFTSNNLFNDVALLVLDEPFSRAPHIASICLPPKGTIFNSRECFASGWGKNIFGQKGIYQVILKKIKLPIVQKGPCQEALRQTRLGNLFKLHESFVCAGGEPGIDTCTGDGGSPLVCPDPRNPKRYLQAGMVAWGIGCGDDGVPGVYVDVAHFRDWIDQHVKRLNIDSSSYNV</sequence>
<evidence type="ECO:0000256" key="1">
    <source>
        <dbReference type="ARBA" id="ARBA00004613"/>
    </source>
</evidence>
<comment type="caution">
    <text evidence="9">The sequence shown here is derived from an EMBL/GenBank/DDBJ whole genome shotgun (WGS) entry which is preliminary data.</text>
</comment>
<dbReference type="SUPFAM" id="SSF50494">
    <property type="entry name" value="Trypsin-like serine proteases"/>
    <property type="match status" value="1"/>
</dbReference>
<dbReference type="InterPro" id="IPR043504">
    <property type="entry name" value="Peptidase_S1_PA_chymotrypsin"/>
</dbReference>
<dbReference type="GO" id="GO:0005576">
    <property type="term" value="C:extracellular region"/>
    <property type="evidence" value="ECO:0007669"/>
    <property type="project" value="UniProtKB-SubCell"/>
</dbReference>
<dbReference type="InterPro" id="IPR001314">
    <property type="entry name" value="Peptidase_S1A"/>
</dbReference>
<reference evidence="9" key="1">
    <citation type="submission" date="2019-08" db="EMBL/GenBank/DDBJ databases">
        <title>The genome of the North American firefly Photinus pyralis.</title>
        <authorList>
            <consortium name="Photinus pyralis genome working group"/>
            <person name="Fallon T.R."/>
            <person name="Sander Lower S.E."/>
            <person name="Weng J.-K."/>
        </authorList>
    </citation>
    <scope>NUCLEOTIDE SEQUENCE</scope>
    <source>
        <strain evidence="9">TRF0915ILg1</strain>
        <tissue evidence="9">Whole body</tissue>
    </source>
</reference>
<evidence type="ECO:0000256" key="7">
    <source>
        <dbReference type="SAM" id="SignalP"/>
    </source>
</evidence>